<gene>
    <name evidence="2" type="ORF">ACIRA0001_0077</name>
</gene>
<dbReference type="RefSeq" id="WP_005016273.1">
    <property type="nucleotide sequence ID" value="NZ_ACVR01000072.1"/>
</dbReference>
<reference evidence="2 3" key="1">
    <citation type="submission" date="2009-07" db="EMBL/GenBank/DDBJ databases">
        <authorList>
            <person name="Madupu R."/>
            <person name="Durkin A.S."/>
            <person name="Torralba M."/>
            <person name="Methe B."/>
            <person name="Sutton G.G."/>
            <person name="Strausberg R.L."/>
            <person name="Nelson K.E."/>
        </authorList>
    </citation>
    <scope>NUCLEOTIDE SEQUENCE [LARGE SCALE GENOMIC DNA]</scope>
    <source>
        <strain evidence="2 3">SK82</strain>
    </source>
</reference>
<protein>
    <recommendedName>
        <fullName evidence="1">Phage tail protein C-terminal domain-containing protein</fullName>
    </recommendedName>
</protein>
<dbReference type="Pfam" id="PF25670">
    <property type="entry name" value="Phage_tail_C_2"/>
    <property type="match status" value="1"/>
</dbReference>
<proteinExistence type="predicted"/>
<feature type="domain" description="Phage tail protein C-terminal" evidence="1">
    <location>
        <begin position="183"/>
        <end position="303"/>
    </location>
</feature>
<sequence length="351" mass="38203">MAQILSFGFDWSHQPYPIAPKISQMAFAMPLGAFLHNLDLTPETFKGILPIDKGGTGGKTATEARSSLGLGDAATATVTTSSSDTTAGRVLKVGDFGLGSTSPLMGETPLHQIPAGFFRYPDGSSERPPGLGSYDTYGIIVKKHTLGYGAAIWLPYVSLGKQIAITAFSSTQRVHYILRTDQNTMVDSNGFIKAASPIANLFANSIELNDEAKQQQITFERVDRGHYLIKGSSGFAQEGWYIELPKDANGNVKFAVEYQTLENGDIEIKTYKKGFDFETFSIVADRGHPIDIEDGRFISLRLQELPQPEIEDPEEPSLAPADFQPTNLAQAVAEYMEADVPSVLTEQEPAE</sequence>
<evidence type="ECO:0000259" key="1">
    <source>
        <dbReference type="Pfam" id="PF25670"/>
    </source>
</evidence>
<accession>A0ABP2GJN6</accession>
<keyword evidence="3" id="KW-1185">Reference proteome</keyword>
<evidence type="ECO:0000313" key="3">
    <source>
        <dbReference type="Proteomes" id="UP000018419"/>
    </source>
</evidence>
<dbReference type="Proteomes" id="UP000018419">
    <property type="component" value="Unassembled WGS sequence"/>
</dbReference>
<evidence type="ECO:0000313" key="2">
    <source>
        <dbReference type="EMBL" id="EET81296.1"/>
    </source>
</evidence>
<organism evidence="2 3">
    <name type="scientific">Acinetobacter radioresistens SK82</name>
    <dbReference type="NCBI Taxonomy" id="596318"/>
    <lineage>
        <taxon>Bacteria</taxon>
        <taxon>Pseudomonadati</taxon>
        <taxon>Pseudomonadota</taxon>
        <taxon>Gammaproteobacteria</taxon>
        <taxon>Moraxellales</taxon>
        <taxon>Moraxellaceae</taxon>
        <taxon>Acinetobacter</taxon>
    </lineage>
</organism>
<dbReference type="InterPro" id="IPR058008">
    <property type="entry name" value="Gp26_C"/>
</dbReference>
<comment type="caution">
    <text evidence="2">The sequence shown here is derived from an EMBL/GenBank/DDBJ whole genome shotgun (WGS) entry which is preliminary data.</text>
</comment>
<dbReference type="EMBL" id="ACVR01000072">
    <property type="protein sequence ID" value="EET81296.1"/>
    <property type="molecule type" value="Genomic_DNA"/>
</dbReference>
<name>A0ABP2GJN6_ACIRA</name>